<sequence>MRRVIPADRSISGDRFDHGVNGGRSVVYSDFNEWRVRMSHLYQQEIEAPNDEAQRLRQRRTVIDAIVASRSIRSGARGCI</sequence>
<keyword evidence="2" id="KW-1185">Reference proteome</keyword>
<dbReference type="Proteomes" id="UP001379533">
    <property type="component" value="Chromosome"/>
</dbReference>
<evidence type="ECO:0000313" key="2">
    <source>
        <dbReference type="Proteomes" id="UP001379533"/>
    </source>
</evidence>
<reference evidence="1 2" key="1">
    <citation type="submission" date="2021-12" db="EMBL/GenBank/DDBJ databases">
        <title>Discovery of the Pendulisporaceae a myxobacterial family with distinct sporulation behavior and unique specialized metabolism.</title>
        <authorList>
            <person name="Garcia R."/>
            <person name="Popoff A."/>
            <person name="Bader C.D."/>
            <person name="Loehr J."/>
            <person name="Walesch S."/>
            <person name="Walt C."/>
            <person name="Boldt J."/>
            <person name="Bunk B."/>
            <person name="Haeckl F.J.F.P.J."/>
            <person name="Gunesch A.P."/>
            <person name="Birkelbach J."/>
            <person name="Nuebel U."/>
            <person name="Pietschmann T."/>
            <person name="Bach T."/>
            <person name="Mueller R."/>
        </authorList>
    </citation>
    <scope>NUCLEOTIDE SEQUENCE [LARGE SCALE GENOMIC DNA]</scope>
    <source>
        <strain evidence="1 2">MSr12523</strain>
    </source>
</reference>
<dbReference type="RefSeq" id="WP_394840716.1">
    <property type="nucleotide sequence ID" value="NZ_CP089982.1"/>
</dbReference>
<evidence type="ECO:0000313" key="1">
    <source>
        <dbReference type="EMBL" id="WXA90103.1"/>
    </source>
</evidence>
<proteinExistence type="predicted"/>
<organism evidence="1 2">
    <name type="scientific">Pendulispora brunnea</name>
    <dbReference type="NCBI Taxonomy" id="2905690"/>
    <lineage>
        <taxon>Bacteria</taxon>
        <taxon>Pseudomonadati</taxon>
        <taxon>Myxococcota</taxon>
        <taxon>Myxococcia</taxon>
        <taxon>Myxococcales</taxon>
        <taxon>Sorangiineae</taxon>
        <taxon>Pendulisporaceae</taxon>
        <taxon>Pendulispora</taxon>
    </lineage>
</organism>
<gene>
    <name evidence="1" type="ORF">LZC95_27035</name>
</gene>
<protein>
    <submittedName>
        <fullName evidence="1">Uncharacterized protein</fullName>
    </submittedName>
</protein>
<name>A0ABZ2JUF9_9BACT</name>
<dbReference type="EMBL" id="CP089982">
    <property type="protein sequence ID" value="WXA90103.1"/>
    <property type="molecule type" value="Genomic_DNA"/>
</dbReference>
<accession>A0ABZ2JUF9</accession>